<organism evidence="2 3">
    <name type="scientific">Gardnerella vaginalis (strain ATCC 14019 / 317)</name>
    <dbReference type="NCBI Taxonomy" id="525284"/>
    <lineage>
        <taxon>Bacteria</taxon>
        <taxon>Bacillati</taxon>
        <taxon>Actinomycetota</taxon>
        <taxon>Actinomycetes</taxon>
        <taxon>Bifidobacteriales</taxon>
        <taxon>Bifidobacteriaceae</taxon>
        <taxon>Gardnerella</taxon>
    </lineage>
</organism>
<keyword evidence="1" id="KW-1133">Transmembrane helix</keyword>
<proteinExistence type="predicted"/>
<feature type="transmembrane region" description="Helical" evidence="1">
    <location>
        <begin position="105"/>
        <end position="129"/>
    </location>
</feature>
<dbReference type="Proteomes" id="UP000001453">
    <property type="component" value="Chromosome"/>
</dbReference>
<dbReference type="AlphaFoldDB" id="E3D7K8"/>
<name>E3D7K8_GARV3</name>
<dbReference type="EMBL" id="CP002104">
    <property type="protein sequence ID" value="ADP39300.1"/>
    <property type="molecule type" value="Genomic_DNA"/>
</dbReference>
<protein>
    <submittedName>
        <fullName evidence="2">Uncharacterized protein</fullName>
    </submittedName>
</protein>
<evidence type="ECO:0000256" key="1">
    <source>
        <dbReference type="SAM" id="Phobius"/>
    </source>
</evidence>
<feature type="transmembrane region" description="Helical" evidence="1">
    <location>
        <begin position="73"/>
        <end position="93"/>
    </location>
</feature>
<evidence type="ECO:0000313" key="2">
    <source>
        <dbReference type="EMBL" id="ADP39300.1"/>
    </source>
</evidence>
<dbReference type="HOGENOM" id="CLU_1893178_0_0_11"/>
<sequence>MTTALLSKFIKVKDLTLRINMSAEDLQNSDGHIVNVAGHGLNPSPVPPEPEERPSLTSGFSAKRARHGKIKGIIFLDIKIVIMIPLNLSPRFVLASFLKHLGKSLLHGILCLFLLLFFFVFLFSAYILFRLALC</sequence>
<reference evidence="2 3" key="1">
    <citation type="journal article" date="2010" name="PLoS ONE">
        <title>Comparative genomics of Gardnerella vaginalis strains reveals substantial differences in metabolic and virulence potential.</title>
        <authorList>
            <person name="Yeoman C.J."/>
            <person name="Yildirim S."/>
            <person name="Thomas S.M."/>
            <person name="Durkin A.S."/>
            <person name="Torralba M."/>
            <person name="Sutton G."/>
            <person name="Buhay C.J."/>
            <person name="Ding Y."/>
            <person name="Dugan-Rocha S.P."/>
            <person name="Muzny D.M."/>
            <person name="Qin X."/>
            <person name="Gibbs R.A."/>
            <person name="Leigh S.R."/>
            <person name="Stumpf R."/>
            <person name="White B.A."/>
            <person name="Highlander S.K."/>
            <person name="Nelson K.E."/>
            <person name="Wilson B.A."/>
        </authorList>
    </citation>
    <scope>NUCLEOTIDE SEQUENCE [LARGE SCALE GENOMIC DNA]</scope>
    <source>
        <strain evidence="3">ATCC 14019 / 317</strain>
    </source>
</reference>
<keyword evidence="1" id="KW-0812">Transmembrane</keyword>
<gene>
    <name evidence="2" type="ordered locus">HMPREF0421_21218</name>
</gene>
<evidence type="ECO:0000313" key="3">
    <source>
        <dbReference type="Proteomes" id="UP000001453"/>
    </source>
</evidence>
<keyword evidence="1" id="KW-0472">Membrane</keyword>
<dbReference type="KEGG" id="gvg:HMPREF0421_21218"/>
<accession>E3D7K8</accession>